<evidence type="ECO:0000259" key="4">
    <source>
        <dbReference type="PROSITE" id="PS50043"/>
    </source>
</evidence>
<dbReference type="Gene3D" id="1.10.10.10">
    <property type="entry name" value="Winged helix-like DNA-binding domain superfamily/Winged helix DNA-binding domain"/>
    <property type="match status" value="1"/>
</dbReference>
<dbReference type="InterPro" id="IPR000792">
    <property type="entry name" value="Tscrpt_reg_LuxR_C"/>
</dbReference>
<keyword evidence="3" id="KW-0804">Transcription</keyword>
<dbReference type="CDD" id="cd06170">
    <property type="entry name" value="LuxR_C_like"/>
    <property type="match status" value="1"/>
</dbReference>
<keyword evidence="6" id="KW-1185">Reference proteome</keyword>
<dbReference type="GO" id="GO:0006355">
    <property type="term" value="P:regulation of DNA-templated transcription"/>
    <property type="evidence" value="ECO:0007669"/>
    <property type="project" value="InterPro"/>
</dbReference>
<proteinExistence type="predicted"/>
<dbReference type="InterPro" id="IPR035965">
    <property type="entry name" value="PAS-like_dom_sf"/>
</dbReference>
<evidence type="ECO:0000256" key="2">
    <source>
        <dbReference type="ARBA" id="ARBA00023125"/>
    </source>
</evidence>
<sequence length="228" mass="26543">MSNEALKAEIQERLADKMSGESIFSNEEPLGFYHVNRQEDASIVFLDEEGCKLYGKSLEEIKALGTGFLLECMHPNDVERCIQTLNEFRERDNEKEILSYFQRIRTVSSDHYELYLTSVRLNKKDNTYCCITCPMLRVLTIKNQIIKSLDTYEYIKSHMKIFKMLSKREVEILSWVCTGMSALEIAECLHLSHHTVEKHKKNIFGKTGFSNNKELMEFALNFNLLGFD</sequence>
<keyword evidence="1" id="KW-0805">Transcription regulation</keyword>
<dbReference type="RefSeq" id="WP_338394895.1">
    <property type="nucleotide sequence ID" value="NZ_AP025315.1"/>
</dbReference>
<keyword evidence="5" id="KW-0614">Plasmid</keyword>
<reference evidence="5 6" key="1">
    <citation type="submission" date="2021-12" db="EMBL/GenBank/DDBJ databases">
        <title>Genome sequencing of bacteria with rrn-lacking chromosome and rrn-plasmid.</title>
        <authorList>
            <person name="Anda M."/>
            <person name="Iwasaki W."/>
        </authorList>
    </citation>
    <scope>NUCLEOTIDE SEQUENCE [LARGE SCALE GENOMIC DNA]</scope>
    <source>
        <strain evidence="5 6">DSM 100852</strain>
        <plasmid evidence="5 6">pFA1</plasmid>
    </source>
</reference>
<name>A0AAU9CXY1_9BACT</name>
<gene>
    <name evidence="5" type="ORF">FUAX_38260</name>
</gene>
<dbReference type="PANTHER" id="PTHR44688">
    <property type="entry name" value="DNA-BINDING TRANSCRIPTIONAL ACTIVATOR DEVR_DOSR"/>
    <property type="match status" value="1"/>
</dbReference>
<organism evidence="5 6">
    <name type="scientific">Fulvitalea axinellae</name>
    <dbReference type="NCBI Taxonomy" id="1182444"/>
    <lineage>
        <taxon>Bacteria</taxon>
        <taxon>Pseudomonadati</taxon>
        <taxon>Bacteroidota</taxon>
        <taxon>Cytophagia</taxon>
        <taxon>Cytophagales</taxon>
        <taxon>Persicobacteraceae</taxon>
        <taxon>Fulvitalea</taxon>
    </lineage>
</organism>
<geneLocation type="plasmid" evidence="5 6">
    <name>pFA1</name>
</geneLocation>
<evidence type="ECO:0000256" key="1">
    <source>
        <dbReference type="ARBA" id="ARBA00023015"/>
    </source>
</evidence>
<dbReference type="PANTHER" id="PTHR44688:SF16">
    <property type="entry name" value="DNA-BINDING TRANSCRIPTIONAL ACTIVATOR DEVR_DOSR"/>
    <property type="match status" value="1"/>
</dbReference>
<dbReference type="EMBL" id="AP025315">
    <property type="protein sequence ID" value="BDD11394.1"/>
    <property type="molecule type" value="Genomic_DNA"/>
</dbReference>
<dbReference type="SUPFAM" id="SSF46894">
    <property type="entry name" value="C-terminal effector domain of the bipartite response regulators"/>
    <property type="match status" value="1"/>
</dbReference>
<dbReference type="AlphaFoldDB" id="A0AAU9CXY1"/>
<dbReference type="GO" id="GO:0003677">
    <property type="term" value="F:DNA binding"/>
    <property type="evidence" value="ECO:0007669"/>
    <property type="project" value="UniProtKB-KW"/>
</dbReference>
<dbReference type="SUPFAM" id="SSF55785">
    <property type="entry name" value="PYP-like sensor domain (PAS domain)"/>
    <property type="match status" value="1"/>
</dbReference>
<dbReference type="Pfam" id="PF00196">
    <property type="entry name" value="GerE"/>
    <property type="match status" value="1"/>
</dbReference>
<evidence type="ECO:0000313" key="5">
    <source>
        <dbReference type="EMBL" id="BDD11394.1"/>
    </source>
</evidence>
<evidence type="ECO:0000313" key="6">
    <source>
        <dbReference type="Proteomes" id="UP001348817"/>
    </source>
</evidence>
<dbReference type="InterPro" id="IPR016032">
    <property type="entry name" value="Sig_transdc_resp-reg_C-effctor"/>
</dbReference>
<keyword evidence="2" id="KW-0238">DNA-binding</keyword>
<accession>A0AAU9CXY1</accession>
<dbReference type="SMART" id="SM00421">
    <property type="entry name" value="HTH_LUXR"/>
    <property type="match status" value="1"/>
</dbReference>
<feature type="domain" description="HTH luxR-type" evidence="4">
    <location>
        <begin position="158"/>
        <end position="223"/>
    </location>
</feature>
<protein>
    <recommendedName>
        <fullName evidence="4">HTH luxR-type domain-containing protein</fullName>
    </recommendedName>
</protein>
<evidence type="ECO:0000256" key="3">
    <source>
        <dbReference type="ARBA" id="ARBA00023163"/>
    </source>
</evidence>
<dbReference type="PRINTS" id="PR00038">
    <property type="entry name" value="HTHLUXR"/>
</dbReference>
<dbReference type="KEGG" id="fax:FUAX_38260"/>
<dbReference type="PROSITE" id="PS50043">
    <property type="entry name" value="HTH_LUXR_2"/>
    <property type="match status" value="1"/>
</dbReference>
<dbReference type="Proteomes" id="UP001348817">
    <property type="component" value="Plasmid pFA1"/>
</dbReference>
<dbReference type="InterPro" id="IPR036388">
    <property type="entry name" value="WH-like_DNA-bd_sf"/>
</dbReference>
<dbReference type="PROSITE" id="PS00622">
    <property type="entry name" value="HTH_LUXR_1"/>
    <property type="match status" value="1"/>
</dbReference>